<dbReference type="Proteomes" id="UP000325105">
    <property type="component" value="Unassembled WGS sequence"/>
</dbReference>
<organism evidence="1 2">
    <name type="scientific">Sphingobacterium allocomposti</name>
    <dbReference type="NCBI Taxonomy" id="415956"/>
    <lineage>
        <taxon>Bacteria</taxon>
        <taxon>Pseudomonadati</taxon>
        <taxon>Bacteroidota</taxon>
        <taxon>Sphingobacteriia</taxon>
        <taxon>Sphingobacteriales</taxon>
        <taxon>Sphingobacteriaceae</taxon>
        <taxon>Sphingobacterium</taxon>
    </lineage>
</organism>
<comment type="caution">
    <text evidence="1">The sequence shown here is derived from an EMBL/GenBank/DDBJ whole genome shotgun (WGS) entry which is preliminary data.</text>
</comment>
<reference evidence="1 2" key="1">
    <citation type="submission" date="2019-07" db="EMBL/GenBank/DDBJ databases">
        <title>Genomic Encyclopedia of Archaeal and Bacterial Type Strains, Phase II (KMG-II): from individual species to whole genera.</title>
        <authorList>
            <person name="Goeker M."/>
        </authorList>
    </citation>
    <scope>NUCLEOTIDE SEQUENCE [LARGE SCALE GENOMIC DNA]</scope>
    <source>
        <strain evidence="1 2">DSM 18850</strain>
    </source>
</reference>
<keyword evidence="2" id="KW-1185">Reference proteome</keyword>
<evidence type="ECO:0000313" key="2">
    <source>
        <dbReference type="Proteomes" id="UP000325105"/>
    </source>
</evidence>
<dbReference type="AlphaFoldDB" id="A0A5S5DL66"/>
<sequence>MELRLHFFHVRPSLPHVNNLYKVTTDGHGGTARPHTLDNPQRTNYKHVICHTGSCLPSVRIIVNSN</sequence>
<name>A0A5S5DL66_9SPHI</name>
<gene>
    <name evidence="1" type="ORF">BC792_10972</name>
</gene>
<protein>
    <submittedName>
        <fullName evidence="1">Uncharacterized protein</fullName>
    </submittedName>
</protein>
<proteinExistence type="predicted"/>
<accession>A0A5S5DL66</accession>
<evidence type="ECO:0000313" key="1">
    <source>
        <dbReference type="EMBL" id="TYP95876.1"/>
    </source>
</evidence>
<dbReference type="EMBL" id="VNHX01000009">
    <property type="protein sequence ID" value="TYP95876.1"/>
    <property type="molecule type" value="Genomic_DNA"/>
</dbReference>